<gene>
    <name evidence="9" type="ORF">Pan216_24830</name>
</gene>
<evidence type="ECO:0000256" key="7">
    <source>
        <dbReference type="SAM" id="SignalP"/>
    </source>
</evidence>
<accession>A0A518B3V9</accession>
<comment type="cofactor">
    <cofactor evidence="1">
        <name>Ca(2+)</name>
        <dbReference type="ChEBI" id="CHEBI:29108"/>
    </cofactor>
</comment>
<dbReference type="InterPro" id="IPR024607">
    <property type="entry name" value="Sulfatase_CS"/>
</dbReference>
<keyword evidence="4 7" id="KW-0732">Signal</keyword>
<dbReference type="PANTHER" id="PTHR45953">
    <property type="entry name" value="IDURONATE 2-SULFATASE"/>
    <property type="match status" value="1"/>
</dbReference>
<evidence type="ECO:0000256" key="4">
    <source>
        <dbReference type="ARBA" id="ARBA00022729"/>
    </source>
</evidence>
<evidence type="ECO:0000256" key="5">
    <source>
        <dbReference type="ARBA" id="ARBA00022801"/>
    </source>
</evidence>
<dbReference type="OrthoDB" id="9782218at2"/>
<keyword evidence="10" id="KW-1185">Reference proteome</keyword>
<feature type="signal peptide" evidence="7">
    <location>
        <begin position="1"/>
        <end position="23"/>
    </location>
</feature>
<dbReference type="KEGG" id="knv:Pan216_24830"/>
<protein>
    <submittedName>
        <fullName evidence="9">Arylsulfatase</fullName>
        <ecNumber evidence="9">3.1.6.1</ecNumber>
    </submittedName>
</protein>
<dbReference type="CDD" id="cd16030">
    <property type="entry name" value="iduronate-2-sulfatase"/>
    <property type="match status" value="1"/>
</dbReference>
<dbReference type="InterPro" id="IPR017850">
    <property type="entry name" value="Alkaline_phosphatase_core_sf"/>
</dbReference>
<sequence length="494" mass="55525" precursor="true">MTQVRFALFAGLLGLALAGSSRAENQKPLNVLFIAVDDLRPELGCYGHPVVKTPNIDRLASQGTLFTRAYCQQAVCNPSRASLMTALRPESTGVMDLPTYFRDKRPNAVTVAQHFKENGYHSQGIGKIYHTGHGNKDDALSWSVREKFKRASRFGPEGRKLLARLRREAKAKGIDLKDPRINPRGLPWEAPDVADELLTDGDFCERAIKILREHKDEPFFLAVGFLNPHLPFVAPKKYWDLYDPEKIELADNPHPPKGSPKVAHTSWGELRKYYGMPKKGPLSEEQARTAIHGYWAATSYVDALVGRLLNELDRLGLRDDTVVILWGDHGWQLGEHGFWCKHTNYEVAARVPLIISVPGQKNAGAKSDALVEFVDVFPTLSDVCGLSTPEGLEGVSFRPLLDDPNRSWKKAAFHLYPRNIKGKGRCLGRAIRTDRYRLVEWRMLKDRKLVGRELYDLENDPDENTNLAKRPELAPVVAQLSGELKAGWRDALPE</sequence>
<evidence type="ECO:0000256" key="1">
    <source>
        <dbReference type="ARBA" id="ARBA00001913"/>
    </source>
</evidence>
<dbReference type="GO" id="GO:0046872">
    <property type="term" value="F:metal ion binding"/>
    <property type="evidence" value="ECO:0007669"/>
    <property type="project" value="UniProtKB-KW"/>
</dbReference>
<comment type="similarity">
    <text evidence="2">Belongs to the sulfatase family.</text>
</comment>
<keyword evidence="3" id="KW-0479">Metal-binding</keyword>
<feature type="chain" id="PRO_5021743263" evidence="7">
    <location>
        <begin position="24"/>
        <end position="494"/>
    </location>
</feature>
<dbReference type="Pfam" id="PF00884">
    <property type="entry name" value="Sulfatase"/>
    <property type="match status" value="1"/>
</dbReference>
<dbReference type="EC" id="3.1.6.1" evidence="9"/>
<dbReference type="InterPro" id="IPR000917">
    <property type="entry name" value="Sulfatase_N"/>
</dbReference>
<evidence type="ECO:0000256" key="6">
    <source>
        <dbReference type="ARBA" id="ARBA00022837"/>
    </source>
</evidence>
<dbReference type="EMBL" id="CP036279">
    <property type="protein sequence ID" value="QDU61622.1"/>
    <property type="molecule type" value="Genomic_DNA"/>
</dbReference>
<dbReference type="Gene3D" id="3.40.720.10">
    <property type="entry name" value="Alkaline Phosphatase, subunit A"/>
    <property type="match status" value="1"/>
</dbReference>
<evidence type="ECO:0000259" key="8">
    <source>
        <dbReference type="Pfam" id="PF00884"/>
    </source>
</evidence>
<dbReference type="InterPro" id="IPR035874">
    <property type="entry name" value="IDS"/>
</dbReference>
<dbReference type="SUPFAM" id="SSF53649">
    <property type="entry name" value="Alkaline phosphatase-like"/>
    <property type="match status" value="1"/>
</dbReference>
<dbReference type="Proteomes" id="UP000317093">
    <property type="component" value="Chromosome"/>
</dbReference>
<dbReference type="RefSeq" id="WP_145258189.1">
    <property type="nucleotide sequence ID" value="NZ_CP036279.1"/>
</dbReference>
<name>A0A518B3V9_9BACT</name>
<dbReference type="GO" id="GO:0004423">
    <property type="term" value="F:iduronate-2-sulfatase activity"/>
    <property type="evidence" value="ECO:0007669"/>
    <property type="project" value="InterPro"/>
</dbReference>
<evidence type="ECO:0000313" key="9">
    <source>
        <dbReference type="EMBL" id="QDU61622.1"/>
    </source>
</evidence>
<dbReference type="AlphaFoldDB" id="A0A518B3V9"/>
<dbReference type="GO" id="GO:0004065">
    <property type="term" value="F:arylsulfatase activity"/>
    <property type="evidence" value="ECO:0007669"/>
    <property type="project" value="UniProtKB-EC"/>
</dbReference>
<dbReference type="PANTHER" id="PTHR45953:SF1">
    <property type="entry name" value="IDURONATE 2-SULFATASE"/>
    <property type="match status" value="1"/>
</dbReference>
<evidence type="ECO:0000256" key="2">
    <source>
        <dbReference type="ARBA" id="ARBA00008779"/>
    </source>
</evidence>
<keyword evidence="6" id="KW-0106">Calcium</keyword>
<dbReference type="PROSITE" id="PS00149">
    <property type="entry name" value="SULFATASE_2"/>
    <property type="match status" value="1"/>
</dbReference>
<keyword evidence="5 9" id="KW-0378">Hydrolase</keyword>
<evidence type="ECO:0000256" key="3">
    <source>
        <dbReference type="ARBA" id="ARBA00022723"/>
    </source>
</evidence>
<proteinExistence type="inferred from homology"/>
<reference evidence="9 10" key="1">
    <citation type="submission" date="2019-02" db="EMBL/GenBank/DDBJ databases">
        <title>Deep-cultivation of Planctomycetes and their phenomic and genomic characterization uncovers novel biology.</title>
        <authorList>
            <person name="Wiegand S."/>
            <person name="Jogler M."/>
            <person name="Boedeker C."/>
            <person name="Pinto D."/>
            <person name="Vollmers J."/>
            <person name="Rivas-Marin E."/>
            <person name="Kohn T."/>
            <person name="Peeters S.H."/>
            <person name="Heuer A."/>
            <person name="Rast P."/>
            <person name="Oberbeckmann S."/>
            <person name="Bunk B."/>
            <person name="Jeske O."/>
            <person name="Meyerdierks A."/>
            <person name="Storesund J.E."/>
            <person name="Kallscheuer N."/>
            <person name="Luecker S."/>
            <person name="Lage O.M."/>
            <person name="Pohl T."/>
            <person name="Merkel B.J."/>
            <person name="Hornburger P."/>
            <person name="Mueller R.-W."/>
            <person name="Bruemmer F."/>
            <person name="Labrenz M."/>
            <person name="Spormann A.M."/>
            <person name="Op den Camp H."/>
            <person name="Overmann J."/>
            <person name="Amann R."/>
            <person name="Jetten M.S.M."/>
            <person name="Mascher T."/>
            <person name="Medema M.H."/>
            <person name="Devos D.P."/>
            <person name="Kaster A.-K."/>
            <person name="Ovreas L."/>
            <person name="Rohde M."/>
            <person name="Galperin M.Y."/>
            <person name="Jogler C."/>
        </authorList>
    </citation>
    <scope>NUCLEOTIDE SEQUENCE [LARGE SCALE GENOMIC DNA]</scope>
    <source>
        <strain evidence="9 10">Pan216</strain>
    </source>
</reference>
<evidence type="ECO:0000313" key="10">
    <source>
        <dbReference type="Proteomes" id="UP000317093"/>
    </source>
</evidence>
<feature type="domain" description="Sulfatase N-terminal" evidence="8">
    <location>
        <begin position="30"/>
        <end position="385"/>
    </location>
</feature>
<dbReference type="GO" id="GO:0005737">
    <property type="term" value="C:cytoplasm"/>
    <property type="evidence" value="ECO:0007669"/>
    <property type="project" value="TreeGrafter"/>
</dbReference>
<organism evidence="9 10">
    <name type="scientific">Kolteria novifilia</name>
    <dbReference type="NCBI Taxonomy" id="2527975"/>
    <lineage>
        <taxon>Bacteria</taxon>
        <taxon>Pseudomonadati</taxon>
        <taxon>Planctomycetota</taxon>
        <taxon>Planctomycetia</taxon>
        <taxon>Kolteriales</taxon>
        <taxon>Kolteriaceae</taxon>
        <taxon>Kolteria</taxon>
    </lineage>
</organism>